<gene>
    <name evidence="2" type="ORF">PHMEG_00025435</name>
</gene>
<sequence>MPPVQVALQSSTETASRIEAAPRMETTPHDPRRHQFVIRPITKRTLSQHERSWVPTKEGWAKVMQFKKNRHLFDSTKSTAGWDQWLQATRGKTVLLLIYEYGLAIAKGQDLKEFTRVCIVPPETDHAGATAETSLQKIVSKLQHQWAQTFQGTTTVWKMWTNHLTRNWNRFTWKSAISQLPPDHVAGLLLAANSRMEKHISTSLRTAHLALDCVIASIAENNQLREDWKAHGQDWMLKLLPWLLAKPLLKRLLEMCCHSKT</sequence>
<reference evidence="3" key="1">
    <citation type="submission" date="2017-03" db="EMBL/GenBank/DDBJ databases">
        <title>Phytopthora megakarya and P. palmivora, two closely related causual agents of cacao black pod achieved similar genome size and gene model numbers by different mechanisms.</title>
        <authorList>
            <person name="Ali S."/>
            <person name="Shao J."/>
            <person name="Larry D.J."/>
            <person name="Kronmiller B."/>
            <person name="Shen D."/>
            <person name="Strem M.D."/>
            <person name="Melnick R.L."/>
            <person name="Guiltinan M.J."/>
            <person name="Tyler B.M."/>
            <person name="Meinhardt L.W."/>
            <person name="Bailey B.A."/>
        </authorList>
    </citation>
    <scope>NUCLEOTIDE SEQUENCE [LARGE SCALE GENOMIC DNA]</scope>
    <source>
        <strain evidence="3">zdho120</strain>
    </source>
</reference>
<protein>
    <submittedName>
        <fullName evidence="2">Uncharacterized protein</fullName>
    </submittedName>
</protein>
<dbReference type="EMBL" id="NBNE01005852">
    <property type="protein sequence ID" value="OWZ02921.1"/>
    <property type="molecule type" value="Genomic_DNA"/>
</dbReference>
<evidence type="ECO:0000313" key="2">
    <source>
        <dbReference type="EMBL" id="OWZ02921.1"/>
    </source>
</evidence>
<feature type="compositionally biased region" description="Basic and acidic residues" evidence="1">
    <location>
        <begin position="20"/>
        <end position="30"/>
    </location>
</feature>
<accession>A0A225VBN9</accession>
<proteinExistence type="predicted"/>
<comment type="caution">
    <text evidence="2">The sequence shown here is derived from an EMBL/GenBank/DDBJ whole genome shotgun (WGS) entry which is preliminary data.</text>
</comment>
<keyword evidence="3" id="KW-1185">Reference proteome</keyword>
<evidence type="ECO:0000313" key="3">
    <source>
        <dbReference type="Proteomes" id="UP000198211"/>
    </source>
</evidence>
<dbReference type="Proteomes" id="UP000198211">
    <property type="component" value="Unassembled WGS sequence"/>
</dbReference>
<dbReference type="OrthoDB" id="124303at2759"/>
<name>A0A225VBN9_9STRA</name>
<organism evidence="2 3">
    <name type="scientific">Phytophthora megakarya</name>
    <dbReference type="NCBI Taxonomy" id="4795"/>
    <lineage>
        <taxon>Eukaryota</taxon>
        <taxon>Sar</taxon>
        <taxon>Stramenopiles</taxon>
        <taxon>Oomycota</taxon>
        <taxon>Peronosporomycetes</taxon>
        <taxon>Peronosporales</taxon>
        <taxon>Peronosporaceae</taxon>
        <taxon>Phytophthora</taxon>
    </lineage>
</organism>
<evidence type="ECO:0000256" key="1">
    <source>
        <dbReference type="SAM" id="MobiDB-lite"/>
    </source>
</evidence>
<dbReference type="AlphaFoldDB" id="A0A225VBN9"/>
<feature type="region of interest" description="Disordered" evidence="1">
    <location>
        <begin position="1"/>
        <end position="31"/>
    </location>
</feature>